<accession>A0ABQ6P8S6</accession>
<sequence>MMFDDPIAPRPSGSLRFSTQAGGLNGSGNGSASASGGATDAATGASFLVAMIARELASAATPDQHHGFFTAVGRRIAAVVALGDVEDLGTMTTRINALWAALGWGSAVVTVEDSAILVRHDGLYPESDAQMADPWRTLLPPLMEGTYDTWFRMMGSGQSLTTTAHWKGHTLEIRHGR</sequence>
<dbReference type="EMBL" id="BTFW01000001">
    <property type="protein sequence ID" value="GMM61629.1"/>
    <property type="molecule type" value="Genomic_DNA"/>
</dbReference>
<dbReference type="RefSeq" id="WP_317975295.1">
    <property type="nucleotide sequence ID" value="NZ_BTFW01000001.1"/>
</dbReference>
<feature type="region of interest" description="Disordered" evidence="1">
    <location>
        <begin position="1"/>
        <end position="21"/>
    </location>
</feature>
<comment type="caution">
    <text evidence="2">The sequence shown here is derived from an EMBL/GenBank/DDBJ whole genome shotgun (WGS) entry which is preliminary data.</text>
</comment>
<proteinExistence type="predicted"/>
<gene>
    <name evidence="2" type="ORF">NUTIK01_24060</name>
</gene>
<keyword evidence="3" id="KW-1185">Reference proteome</keyword>
<dbReference type="InterPro" id="IPR022798">
    <property type="entry name" value="BcsD_bac"/>
</dbReference>
<reference evidence="2 3" key="1">
    <citation type="submission" date="2023-06" db="EMBL/GenBank/DDBJ databases">
        <title>Draft genome sequence of Novosphingobium sp. strain IK01.</title>
        <authorList>
            <person name="Hatamoto M."/>
            <person name="Ikarashi T."/>
            <person name="Yamaguchi T."/>
        </authorList>
    </citation>
    <scope>NUCLEOTIDE SEQUENCE [LARGE SCALE GENOMIC DNA]</scope>
    <source>
        <strain evidence="2 3">IK01</strain>
    </source>
</reference>
<evidence type="ECO:0000313" key="3">
    <source>
        <dbReference type="Proteomes" id="UP001187221"/>
    </source>
</evidence>
<evidence type="ECO:0000313" key="2">
    <source>
        <dbReference type="EMBL" id="GMM61629.1"/>
    </source>
</evidence>
<organism evidence="2 3">
    <name type="scientific">Novosphingobium pituita</name>
    <dbReference type="NCBI Taxonomy" id="3056842"/>
    <lineage>
        <taxon>Bacteria</taxon>
        <taxon>Pseudomonadati</taxon>
        <taxon>Pseudomonadota</taxon>
        <taxon>Alphaproteobacteria</taxon>
        <taxon>Sphingomonadales</taxon>
        <taxon>Sphingomonadaceae</taxon>
        <taxon>Novosphingobium</taxon>
    </lineage>
</organism>
<evidence type="ECO:0000256" key="1">
    <source>
        <dbReference type="SAM" id="MobiDB-lite"/>
    </source>
</evidence>
<dbReference type="InterPro" id="IPR038470">
    <property type="entry name" value="Cellsynth_D_sf"/>
</dbReference>
<dbReference type="Pfam" id="PF03500">
    <property type="entry name" value="Cellsynth_D"/>
    <property type="match status" value="1"/>
</dbReference>
<evidence type="ECO:0008006" key="4">
    <source>
        <dbReference type="Google" id="ProtNLM"/>
    </source>
</evidence>
<dbReference type="Gene3D" id="3.30.70.2590">
    <property type="match status" value="1"/>
</dbReference>
<protein>
    <recommendedName>
        <fullName evidence="4">Cellulose synthase</fullName>
    </recommendedName>
</protein>
<dbReference type="Proteomes" id="UP001187221">
    <property type="component" value="Unassembled WGS sequence"/>
</dbReference>
<name>A0ABQ6P8S6_9SPHN</name>